<dbReference type="RefSeq" id="WP_153738061.1">
    <property type="nucleotide sequence ID" value="NZ_WJNG01000016.1"/>
</dbReference>
<evidence type="ECO:0000313" key="2">
    <source>
        <dbReference type="Proteomes" id="UP000799092"/>
    </source>
</evidence>
<keyword evidence="1" id="KW-0946">Virion</keyword>
<dbReference type="OrthoDB" id="2703958at2"/>
<proteinExistence type="predicted"/>
<accession>A0A6A8DFF8</accession>
<comment type="caution">
    <text evidence="1">The sequence shown here is derived from an EMBL/GenBank/DDBJ whole genome shotgun (WGS) entry which is preliminary data.</text>
</comment>
<reference evidence="1" key="1">
    <citation type="submission" date="2019-11" db="EMBL/GenBank/DDBJ databases">
        <authorList>
            <person name="Li J."/>
        </authorList>
    </citation>
    <scope>NUCLEOTIDE SEQUENCE</scope>
    <source>
        <strain evidence="1">B6B</strain>
    </source>
</reference>
<dbReference type="AlphaFoldDB" id="A0A6A8DFF8"/>
<protein>
    <submittedName>
        <fullName evidence="1">Coat protein F</fullName>
    </submittedName>
</protein>
<keyword evidence="1" id="KW-0167">Capsid protein</keyword>
<keyword evidence="2" id="KW-1185">Reference proteome</keyword>
<name>A0A6A8DFF8_9BACI</name>
<sequence>MSNHYQQLQFISPTGTLAPHEAIGLDELIAFKAVALTRLKDFVCEVRDPELRQLYFEAIQVMEKHIIETANMLNYRPILP</sequence>
<evidence type="ECO:0000313" key="1">
    <source>
        <dbReference type="EMBL" id="MRH44445.1"/>
    </source>
</evidence>
<dbReference type="Proteomes" id="UP000799092">
    <property type="component" value="Unassembled WGS sequence"/>
</dbReference>
<organism evidence="1 2">
    <name type="scientific">Aquibacillus halophilus</name>
    <dbReference type="NCBI Taxonomy" id="930132"/>
    <lineage>
        <taxon>Bacteria</taxon>
        <taxon>Bacillati</taxon>
        <taxon>Bacillota</taxon>
        <taxon>Bacilli</taxon>
        <taxon>Bacillales</taxon>
        <taxon>Bacillaceae</taxon>
        <taxon>Aquibacillus</taxon>
    </lineage>
</organism>
<gene>
    <name evidence="1" type="ORF">GH741_17515</name>
</gene>
<dbReference type="EMBL" id="WJNG01000016">
    <property type="protein sequence ID" value="MRH44445.1"/>
    <property type="molecule type" value="Genomic_DNA"/>
</dbReference>